<accession>A0A495J636</accession>
<keyword evidence="2" id="KW-1185">Reference proteome</keyword>
<proteinExistence type="predicted"/>
<gene>
    <name evidence="1" type="ORF">BDD43_4441</name>
</gene>
<organism evidence="1 2">
    <name type="scientific">Mucilaginibacter gracilis</name>
    <dbReference type="NCBI Taxonomy" id="423350"/>
    <lineage>
        <taxon>Bacteria</taxon>
        <taxon>Pseudomonadati</taxon>
        <taxon>Bacteroidota</taxon>
        <taxon>Sphingobacteriia</taxon>
        <taxon>Sphingobacteriales</taxon>
        <taxon>Sphingobacteriaceae</taxon>
        <taxon>Mucilaginibacter</taxon>
    </lineage>
</organism>
<dbReference type="AlphaFoldDB" id="A0A495J636"/>
<dbReference type="Proteomes" id="UP000268007">
    <property type="component" value="Unassembled WGS sequence"/>
</dbReference>
<comment type="caution">
    <text evidence="1">The sequence shown here is derived from an EMBL/GenBank/DDBJ whole genome shotgun (WGS) entry which is preliminary data.</text>
</comment>
<reference evidence="1 2" key="1">
    <citation type="submission" date="2018-10" db="EMBL/GenBank/DDBJ databases">
        <title>Genomic Encyclopedia of Archaeal and Bacterial Type Strains, Phase II (KMG-II): from individual species to whole genera.</title>
        <authorList>
            <person name="Goeker M."/>
        </authorList>
    </citation>
    <scope>NUCLEOTIDE SEQUENCE [LARGE SCALE GENOMIC DNA]</scope>
    <source>
        <strain evidence="1 2">DSM 18602</strain>
    </source>
</reference>
<protein>
    <recommendedName>
        <fullName evidence="3">Helix-turn-helix domain-containing protein</fullName>
    </recommendedName>
</protein>
<sequence>MEFSKSVCQSSQANADREWLPENMVEVERVYLGAVVKQICDTKECRYPLLSLRLLIHIMTSMDNDGRTHISARHLSKALDVHYDTVTKCLKYLRQIDAIQIDR</sequence>
<evidence type="ECO:0000313" key="2">
    <source>
        <dbReference type="Proteomes" id="UP000268007"/>
    </source>
</evidence>
<evidence type="ECO:0008006" key="3">
    <source>
        <dbReference type="Google" id="ProtNLM"/>
    </source>
</evidence>
<evidence type="ECO:0000313" key="1">
    <source>
        <dbReference type="EMBL" id="RKR84213.1"/>
    </source>
</evidence>
<name>A0A495J636_9SPHI</name>
<dbReference type="EMBL" id="RBKU01000001">
    <property type="protein sequence ID" value="RKR84213.1"/>
    <property type="molecule type" value="Genomic_DNA"/>
</dbReference>